<evidence type="ECO:0000313" key="2">
    <source>
        <dbReference type="EMBL" id="MBA5636299.1"/>
    </source>
</evidence>
<dbReference type="RefSeq" id="WP_182160441.1">
    <property type="nucleotide sequence ID" value="NZ_JACEZT010000002.1"/>
</dbReference>
<evidence type="ECO:0008006" key="4">
    <source>
        <dbReference type="Google" id="ProtNLM"/>
    </source>
</evidence>
<keyword evidence="1" id="KW-0812">Transmembrane</keyword>
<feature type="transmembrane region" description="Helical" evidence="1">
    <location>
        <begin position="101"/>
        <end position="121"/>
    </location>
</feature>
<evidence type="ECO:0000313" key="3">
    <source>
        <dbReference type="Proteomes" id="UP000534388"/>
    </source>
</evidence>
<feature type="transmembrane region" description="Helical" evidence="1">
    <location>
        <begin position="69"/>
        <end position="89"/>
    </location>
</feature>
<dbReference type="Proteomes" id="UP000534388">
    <property type="component" value="Unassembled WGS sequence"/>
</dbReference>
<feature type="transmembrane region" description="Helical" evidence="1">
    <location>
        <begin position="40"/>
        <end position="62"/>
    </location>
</feature>
<gene>
    <name evidence="2" type="ORF">H3H37_04455</name>
</gene>
<reference evidence="2 3" key="1">
    <citation type="submission" date="2020-07" db="EMBL/GenBank/DDBJ databases">
        <title>Novel species isolated from subtropical streams in China.</title>
        <authorList>
            <person name="Lu H."/>
        </authorList>
    </citation>
    <scope>NUCLEOTIDE SEQUENCE [LARGE SCALE GENOMIC DNA]</scope>
    <source>
        <strain evidence="2 3">LX20W</strain>
    </source>
</reference>
<keyword evidence="1" id="KW-0472">Membrane</keyword>
<name>A0A7W2IAI2_9BURK</name>
<evidence type="ECO:0000256" key="1">
    <source>
        <dbReference type="SAM" id="Phobius"/>
    </source>
</evidence>
<accession>A0A7W2IAI2</accession>
<keyword evidence="1" id="KW-1133">Transmembrane helix</keyword>
<organism evidence="2 3">
    <name type="scientific">Rugamonas brunnea</name>
    <dbReference type="NCBI Taxonomy" id="2758569"/>
    <lineage>
        <taxon>Bacteria</taxon>
        <taxon>Pseudomonadati</taxon>
        <taxon>Pseudomonadota</taxon>
        <taxon>Betaproteobacteria</taxon>
        <taxon>Burkholderiales</taxon>
        <taxon>Oxalobacteraceae</taxon>
        <taxon>Telluria group</taxon>
        <taxon>Rugamonas</taxon>
    </lineage>
</organism>
<sequence>MKEVSVIRLYLLRALYLLVVVGLGLLIWPGVIHHDKPWELMQGVVVCMLAAFSALCVLGLRYPLQMLPLLLWELTWKLIWLGTVAYPLWKTGSLAGATLENAIQCLVVLIFPFIIPWRYVYDHYLVKQAERWR</sequence>
<dbReference type="EMBL" id="JACEZT010000002">
    <property type="protein sequence ID" value="MBA5636299.1"/>
    <property type="molecule type" value="Genomic_DNA"/>
</dbReference>
<proteinExistence type="predicted"/>
<feature type="transmembrane region" description="Helical" evidence="1">
    <location>
        <begin position="7"/>
        <end position="28"/>
    </location>
</feature>
<dbReference type="AlphaFoldDB" id="A0A7W2IAI2"/>
<comment type="caution">
    <text evidence="2">The sequence shown here is derived from an EMBL/GenBank/DDBJ whole genome shotgun (WGS) entry which is preliminary data.</text>
</comment>
<protein>
    <recommendedName>
        <fullName evidence="4">Transmembrane protein</fullName>
    </recommendedName>
</protein>
<keyword evidence="3" id="KW-1185">Reference proteome</keyword>